<keyword evidence="10" id="KW-1185">Reference proteome</keyword>
<dbReference type="PANTHER" id="PTHR11058">
    <property type="entry name" value="NADH-UBIQUINONE OXIDOREDUCTASE CHAIN 3"/>
    <property type="match status" value="1"/>
</dbReference>
<evidence type="ECO:0000256" key="7">
    <source>
        <dbReference type="RuleBase" id="RU003639"/>
    </source>
</evidence>
<dbReference type="EC" id="7.1.1.-" evidence="7"/>
<dbReference type="RefSeq" id="WP_030251764.1">
    <property type="nucleotide sequence ID" value="NZ_JBHEZZ010000002.1"/>
</dbReference>
<protein>
    <recommendedName>
        <fullName evidence="7">NADH-quinone oxidoreductase subunit</fullName>
        <ecNumber evidence="7">7.1.1.-</ecNumber>
    </recommendedName>
</protein>
<keyword evidence="6 8" id="KW-0472">Membrane</keyword>
<dbReference type="Proteomes" id="UP001592528">
    <property type="component" value="Unassembled WGS sequence"/>
</dbReference>
<comment type="similarity">
    <text evidence="2 7">Belongs to the complex I subunit 3 family.</text>
</comment>
<keyword evidence="3" id="KW-0813">Transport</keyword>
<sequence length="134" mass="14586">MEAVAAVVAAPKPGYFHAYAVVGLLAVIGVLFVASAFGANQLLRPYAPTQEKLLAYECGVDPVGEGWAQTQIRYYVYAFLYVIFAVDAIYLFPWATVFAAPGYGAGTLIEMFVFIGFLAVGLLYAWKKGVLEWT</sequence>
<comment type="catalytic activity">
    <reaction evidence="7">
        <text>a quinone + NADH + 5 H(+)(in) = a quinol + NAD(+) + 4 H(+)(out)</text>
        <dbReference type="Rhea" id="RHEA:57888"/>
        <dbReference type="ChEBI" id="CHEBI:15378"/>
        <dbReference type="ChEBI" id="CHEBI:24646"/>
        <dbReference type="ChEBI" id="CHEBI:57540"/>
        <dbReference type="ChEBI" id="CHEBI:57945"/>
        <dbReference type="ChEBI" id="CHEBI:132124"/>
    </reaction>
</comment>
<evidence type="ECO:0000313" key="10">
    <source>
        <dbReference type="Proteomes" id="UP001592528"/>
    </source>
</evidence>
<dbReference type="PANTHER" id="PTHR11058:SF9">
    <property type="entry name" value="NADH-UBIQUINONE OXIDOREDUCTASE CHAIN 3"/>
    <property type="match status" value="1"/>
</dbReference>
<feature type="transmembrane region" description="Helical" evidence="8">
    <location>
        <begin position="16"/>
        <end position="37"/>
    </location>
</feature>
<accession>A0ABV6UG90</accession>
<feature type="transmembrane region" description="Helical" evidence="8">
    <location>
        <begin position="74"/>
        <end position="97"/>
    </location>
</feature>
<dbReference type="InterPro" id="IPR000440">
    <property type="entry name" value="NADH_UbQ/plastoQ_OxRdtase_su3"/>
</dbReference>
<comment type="caution">
    <text evidence="9">The sequence shown here is derived from an EMBL/GenBank/DDBJ whole genome shotgun (WGS) entry which is preliminary data.</text>
</comment>
<evidence type="ECO:0000313" key="9">
    <source>
        <dbReference type="EMBL" id="MFC1400477.1"/>
    </source>
</evidence>
<proteinExistence type="inferred from homology"/>
<dbReference type="InterPro" id="IPR038430">
    <property type="entry name" value="NDAH_ubi_oxred_su3_sf"/>
</dbReference>
<keyword evidence="4 7" id="KW-0812">Transmembrane</keyword>
<feature type="transmembrane region" description="Helical" evidence="8">
    <location>
        <begin position="103"/>
        <end position="126"/>
    </location>
</feature>
<evidence type="ECO:0000256" key="5">
    <source>
        <dbReference type="ARBA" id="ARBA00022989"/>
    </source>
</evidence>
<keyword evidence="7" id="KW-0874">Quinone</keyword>
<evidence type="ECO:0000256" key="6">
    <source>
        <dbReference type="ARBA" id="ARBA00023136"/>
    </source>
</evidence>
<keyword evidence="5 8" id="KW-1133">Transmembrane helix</keyword>
<evidence type="ECO:0000256" key="3">
    <source>
        <dbReference type="ARBA" id="ARBA00022448"/>
    </source>
</evidence>
<comment type="subcellular location">
    <subcellularLocation>
        <location evidence="7">Cell membrane</location>
        <topology evidence="7">Multi-pass membrane protein</topology>
    </subcellularLocation>
    <subcellularLocation>
        <location evidence="1">Membrane</location>
    </subcellularLocation>
</comment>
<dbReference type="EMBL" id="JBHEZZ010000002">
    <property type="protein sequence ID" value="MFC1400477.1"/>
    <property type="molecule type" value="Genomic_DNA"/>
</dbReference>
<organism evidence="9 10">
    <name type="scientific">Streptacidiphilus cavernicola</name>
    <dbReference type="NCBI Taxonomy" id="3342716"/>
    <lineage>
        <taxon>Bacteria</taxon>
        <taxon>Bacillati</taxon>
        <taxon>Actinomycetota</taxon>
        <taxon>Actinomycetes</taxon>
        <taxon>Kitasatosporales</taxon>
        <taxon>Streptomycetaceae</taxon>
        <taxon>Streptacidiphilus</taxon>
    </lineage>
</organism>
<evidence type="ECO:0000256" key="2">
    <source>
        <dbReference type="ARBA" id="ARBA00008472"/>
    </source>
</evidence>
<gene>
    <name evidence="9" type="ORF">ACEZDJ_04145</name>
</gene>
<comment type="function">
    <text evidence="7">NDH-1 shuttles electrons from NADH, via FMN and iron-sulfur (Fe-S) centers, to quinones in the respiratory chain.</text>
</comment>
<evidence type="ECO:0000256" key="4">
    <source>
        <dbReference type="ARBA" id="ARBA00022692"/>
    </source>
</evidence>
<evidence type="ECO:0000256" key="8">
    <source>
        <dbReference type="SAM" id="Phobius"/>
    </source>
</evidence>
<keyword evidence="7" id="KW-0520">NAD</keyword>
<dbReference type="Gene3D" id="1.20.58.1610">
    <property type="entry name" value="NADH:ubiquinone/plastoquinone oxidoreductase, chain 3"/>
    <property type="match status" value="1"/>
</dbReference>
<evidence type="ECO:0000256" key="1">
    <source>
        <dbReference type="ARBA" id="ARBA00004370"/>
    </source>
</evidence>
<dbReference type="Pfam" id="PF00507">
    <property type="entry name" value="Oxidored_q4"/>
    <property type="match status" value="1"/>
</dbReference>
<reference evidence="9 10" key="1">
    <citation type="submission" date="2024-09" db="EMBL/GenBank/DDBJ databases">
        <authorList>
            <person name="Lee S.D."/>
        </authorList>
    </citation>
    <scope>NUCLEOTIDE SEQUENCE [LARGE SCALE GENOMIC DNA]</scope>
    <source>
        <strain evidence="9 10">N1-5</strain>
    </source>
</reference>
<name>A0ABV6UG90_9ACTN</name>